<evidence type="ECO:0000313" key="1">
    <source>
        <dbReference type="EMBL" id="JAH55106.1"/>
    </source>
</evidence>
<dbReference type="EMBL" id="GBXM01053471">
    <property type="protein sequence ID" value="JAH55106.1"/>
    <property type="molecule type" value="Transcribed_RNA"/>
</dbReference>
<name>A0A0E9TNC6_ANGAN</name>
<sequence>MSKIKYIFLLEYPCRFLDIKKIKKNLSPEIECCNGREGSRGLDEMALDVFSNCLLIGQSFLFLRK</sequence>
<proteinExistence type="predicted"/>
<reference evidence="1" key="2">
    <citation type="journal article" date="2015" name="Fish Shellfish Immunol.">
        <title>Early steps in the European eel (Anguilla anguilla)-Vibrio vulnificus interaction in the gills: Role of the RtxA13 toxin.</title>
        <authorList>
            <person name="Callol A."/>
            <person name="Pajuelo D."/>
            <person name="Ebbesson L."/>
            <person name="Teles M."/>
            <person name="MacKenzie S."/>
            <person name="Amaro C."/>
        </authorList>
    </citation>
    <scope>NUCLEOTIDE SEQUENCE</scope>
</reference>
<dbReference type="AlphaFoldDB" id="A0A0E9TNC6"/>
<organism evidence="1">
    <name type="scientific">Anguilla anguilla</name>
    <name type="common">European freshwater eel</name>
    <name type="synonym">Muraena anguilla</name>
    <dbReference type="NCBI Taxonomy" id="7936"/>
    <lineage>
        <taxon>Eukaryota</taxon>
        <taxon>Metazoa</taxon>
        <taxon>Chordata</taxon>
        <taxon>Craniata</taxon>
        <taxon>Vertebrata</taxon>
        <taxon>Euteleostomi</taxon>
        <taxon>Actinopterygii</taxon>
        <taxon>Neopterygii</taxon>
        <taxon>Teleostei</taxon>
        <taxon>Anguilliformes</taxon>
        <taxon>Anguillidae</taxon>
        <taxon>Anguilla</taxon>
    </lineage>
</organism>
<accession>A0A0E9TNC6</accession>
<protein>
    <submittedName>
        <fullName evidence="1">Uncharacterized protein</fullName>
    </submittedName>
</protein>
<reference evidence="1" key="1">
    <citation type="submission" date="2014-11" db="EMBL/GenBank/DDBJ databases">
        <authorList>
            <person name="Amaro Gonzalez C."/>
        </authorList>
    </citation>
    <scope>NUCLEOTIDE SEQUENCE</scope>
</reference>